<accession>A0A9C9EML4</accession>
<protein>
    <submittedName>
        <fullName evidence="1">T9SS type A sorting domain-containing protein</fullName>
    </submittedName>
</protein>
<dbReference type="AlphaFoldDB" id="A0A9C9EML4"/>
<dbReference type="EMBL" id="DRIG01000080">
    <property type="protein sequence ID" value="HEC78948.1"/>
    <property type="molecule type" value="Genomic_DNA"/>
</dbReference>
<evidence type="ECO:0000313" key="2">
    <source>
        <dbReference type="Proteomes" id="UP000885826"/>
    </source>
</evidence>
<sequence length="237" mass="27367">MEIDEGWSEHGSLWLGLNDLDYPVIGYCKWPALYCAYYDGSFWHNEFTGDAGSWEIRLCLDSFGLPHIVYVDQMGQRPEYCYRDSLTWYLCGYIEPDPDAMTYRSVSFCLDGNDNPYVAYMTSGPGNCYRLKYAKGTFTGIAENKKSNPKPKEYRLRVYPDIISCYLNIEYTLLMKGKIELALYDIAGIRVKMIEQGFYLPGDYQKMVEIGNLAGGVYFIVLKQNDKQVSEKFLLIR</sequence>
<dbReference type="Proteomes" id="UP000885826">
    <property type="component" value="Unassembled WGS sequence"/>
</dbReference>
<comment type="caution">
    <text evidence="1">The sequence shown here is derived from an EMBL/GenBank/DDBJ whole genome shotgun (WGS) entry which is preliminary data.</text>
</comment>
<organism evidence="1 2">
    <name type="scientific">candidate division WOR-3 bacterium</name>
    <dbReference type="NCBI Taxonomy" id="2052148"/>
    <lineage>
        <taxon>Bacteria</taxon>
        <taxon>Bacteria division WOR-3</taxon>
    </lineage>
</organism>
<reference evidence="1" key="1">
    <citation type="journal article" date="2020" name="mSystems">
        <title>Genome- and Community-Level Interaction Insights into Carbon Utilization and Element Cycling Functions of Hydrothermarchaeota in Hydrothermal Sediment.</title>
        <authorList>
            <person name="Zhou Z."/>
            <person name="Liu Y."/>
            <person name="Xu W."/>
            <person name="Pan J."/>
            <person name="Luo Z.H."/>
            <person name="Li M."/>
        </authorList>
    </citation>
    <scope>NUCLEOTIDE SEQUENCE</scope>
    <source>
        <strain evidence="1">HyVt-388</strain>
    </source>
</reference>
<evidence type="ECO:0000313" key="1">
    <source>
        <dbReference type="EMBL" id="HEC78948.1"/>
    </source>
</evidence>
<gene>
    <name evidence="1" type="ORF">ENI34_07385</name>
</gene>
<proteinExistence type="predicted"/>
<name>A0A9C9EML4_UNCW3</name>